<organism evidence="1 2">
    <name type="scientific">Pisolithus tinctorius Marx 270</name>
    <dbReference type="NCBI Taxonomy" id="870435"/>
    <lineage>
        <taxon>Eukaryota</taxon>
        <taxon>Fungi</taxon>
        <taxon>Dikarya</taxon>
        <taxon>Basidiomycota</taxon>
        <taxon>Agaricomycotina</taxon>
        <taxon>Agaricomycetes</taxon>
        <taxon>Agaricomycetidae</taxon>
        <taxon>Boletales</taxon>
        <taxon>Sclerodermatineae</taxon>
        <taxon>Pisolithaceae</taxon>
        <taxon>Pisolithus</taxon>
    </lineage>
</organism>
<dbReference type="Proteomes" id="UP000054217">
    <property type="component" value="Unassembled WGS sequence"/>
</dbReference>
<dbReference type="AlphaFoldDB" id="A0A0C3PDP9"/>
<dbReference type="InParanoid" id="A0A0C3PDP9"/>
<reference evidence="1 2" key="1">
    <citation type="submission" date="2014-04" db="EMBL/GenBank/DDBJ databases">
        <authorList>
            <consortium name="DOE Joint Genome Institute"/>
            <person name="Kuo A."/>
            <person name="Kohler A."/>
            <person name="Costa M.D."/>
            <person name="Nagy L.G."/>
            <person name="Floudas D."/>
            <person name="Copeland A."/>
            <person name="Barry K.W."/>
            <person name="Cichocki N."/>
            <person name="Veneault-Fourrey C."/>
            <person name="LaButti K."/>
            <person name="Lindquist E.A."/>
            <person name="Lipzen A."/>
            <person name="Lundell T."/>
            <person name="Morin E."/>
            <person name="Murat C."/>
            <person name="Sun H."/>
            <person name="Tunlid A."/>
            <person name="Henrissat B."/>
            <person name="Grigoriev I.V."/>
            <person name="Hibbett D.S."/>
            <person name="Martin F."/>
            <person name="Nordberg H.P."/>
            <person name="Cantor M.N."/>
            <person name="Hua S.X."/>
        </authorList>
    </citation>
    <scope>NUCLEOTIDE SEQUENCE [LARGE SCALE GENOMIC DNA]</scope>
    <source>
        <strain evidence="1 2">Marx 270</strain>
    </source>
</reference>
<reference evidence="2" key="2">
    <citation type="submission" date="2015-01" db="EMBL/GenBank/DDBJ databases">
        <title>Evolutionary Origins and Diversification of the Mycorrhizal Mutualists.</title>
        <authorList>
            <consortium name="DOE Joint Genome Institute"/>
            <consortium name="Mycorrhizal Genomics Consortium"/>
            <person name="Kohler A."/>
            <person name="Kuo A."/>
            <person name="Nagy L.G."/>
            <person name="Floudas D."/>
            <person name="Copeland A."/>
            <person name="Barry K.W."/>
            <person name="Cichocki N."/>
            <person name="Veneault-Fourrey C."/>
            <person name="LaButti K."/>
            <person name="Lindquist E.A."/>
            <person name="Lipzen A."/>
            <person name="Lundell T."/>
            <person name="Morin E."/>
            <person name="Murat C."/>
            <person name="Riley R."/>
            <person name="Ohm R."/>
            <person name="Sun H."/>
            <person name="Tunlid A."/>
            <person name="Henrissat B."/>
            <person name="Grigoriev I.V."/>
            <person name="Hibbett D.S."/>
            <person name="Martin F."/>
        </authorList>
    </citation>
    <scope>NUCLEOTIDE SEQUENCE [LARGE SCALE GENOMIC DNA]</scope>
    <source>
        <strain evidence="2">Marx 270</strain>
    </source>
</reference>
<sequence length="136" mass="14559">MSLAGYHSENLALDGTAVLNDLGGILQASLEYFKSAALPPLRGQIDIAKIKTSLEDADAWSGDSGWTAIKKVPILSGVSEEDVFEPLSKVFDEVISIASLAFATLRLLQYHSPGCLLLVEKKSIDLQEAKKSVPAT</sequence>
<gene>
    <name evidence="1" type="ORF">M404DRAFT_20479</name>
</gene>
<accession>A0A0C3PDP9</accession>
<dbReference type="HOGENOM" id="CLU_1876277_0_0_1"/>
<dbReference type="STRING" id="870435.A0A0C3PDP9"/>
<proteinExistence type="predicted"/>
<name>A0A0C3PDP9_PISTI</name>
<evidence type="ECO:0000313" key="2">
    <source>
        <dbReference type="Proteomes" id="UP000054217"/>
    </source>
</evidence>
<dbReference type="EMBL" id="KN831949">
    <property type="protein sequence ID" value="KIO11900.1"/>
    <property type="molecule type" value="Genomic_DNA"/>
</dbReference>
<protein>
    <submittedName>
        <fullName evidence="1">Uncharacterized protein</fullName>
    </submittedName>
</protein>
<dbReference type="OrthoDB" id="2635432at2759"/>
<keyword evidence="2" id="KW-1185">Reference proteome</keyword>
<evidence type="ECO:0000313" key="1">
    <source>
        <dbReference type="EMBL" id="KIO11900.1"/>
    </source>
</evidence>